<gene>
    <name evidence="10" type="ORF">CHC_T00001768001</name>
</gene>
<protein>
    <recommendedName>
        <fullName evidence="7">rRNA adenine N(6)-methyltransferase</fullName>
        <ecNumber evidence="7">2.1.1.-</ecNumber>
    </recommendedName>
</protein>
<comment type="similarity">
    <text evidence="6 7">Belongs to the class I-like SAM-binding methyltransferase superfamily. rRNA adenine N(6)-methyltransferase family.</text>
</comment>
<dbReference type="CDD" id="cd02440">
    <property type="entry name" value="AdoMet_MTases"/>
    <property type="match status" value="1"/>
</dbReference>
<keyword evidence="5 6" id="KW-0694">RNA-binding</keyword>
<sequence>MTAVSRLAFQLAVRPPLSSSLLHQRALPTCRRPAAPRRRHGTRRQAPSASYGTEGDAQAWSGFRTSGIRPKQSLGQNFLRDGNMVSRIVQSFGAAVDELCPDAHVVEVGPGLGALTTRLVERYPDMLAIEIDRRAVQYLHENFDGLAVRHGDVLETDWPGVAAEVAKPLAVIGNLPYNIVSQILFSLLEAPSGTIGVAVVMMQKEVAERIAAKTRTKAYGILSVVAQLYAKPRMLFKVPNTVFYPQPDVTSALVQFEFQLDECLDVRNTTLTRGLRTVVRTAFNQRRKVLRNSLRTLCEEKGVQLPDKWARKRAEEVPPPEFVEMTRFLFEKELETPELVPLSDRPTTVWR</sequence>
<keyword evidence="2 6" id="KW-0489">Methyltransferase</keyword>
<name>R7Q4T4_CHOCR</name>
<proteinExistence type="inferred from homology"/>
<evidence type="ECO:0000256" key="8">
    <source>
        <dbReference type="SAM" id="MobiDB-lite"/>
    </source>
</evidence>
<evidence type="ECO:0000256" key="3">
    <source>
        <dbReference type="ARBA" id="ARBA00022679"/>
    </source>
</evidence>
<dbReference type="InterPro" id="IPR020598">
    <property type="entry name" value="rRNA_Ade_methylase_Trfase_N"/>
</dbReference>
<dbReference type="NCBIfam" id="TIGR00755">
    <property type="entry name" value="ksgA"/>
    <property type="match status" value="1"/>
</dbReference>
<feature type="compositionally biased region" description="Basic residues" evidence="8">
    <location>
        <begin position="34"/>
        <end position="43"/>
    </location>
</feature>
<keyword evidence="3 6" id="KW-0808">Transferase</keyword>
<keyword evidence="4 6" id="KW-0949">S-adenosyl-L-methionine</keyword>
<dbReference type="AlphaFoldDB" id="R7Q4T4"/>
<keyword evidence="1 7" id="KW-0698">rRNA processing</keyword>
<dbReference type="SMART" id="SM00650">
    <property type="entry name" value="rADc"/>
    <property type="match status" value="1"/>
</dbReference>
<feature type="binding site" evidence="6">
    <location>
        <position position="152"/>
    </location>
    <ligand>
        <name>S-adenosyl-L-methionine</name>
        <dbReference type="ChEBI" id="CHEBI:59789"/>
    </ligand>
</feature>
<evidence type="ECO:0000256" key="4">
    <source>
        <dbReference type="ARBA" id="ARBA00022691"/>
    </source>
</evidence>
<evidence type="ECO:0000256" key="7">
    <source>
        <dbReference type="RuleBase" id="RU362106"/>
    </source>
</evidence>
<dbReference type="Proteomes" id="UP000012073">
    <property type="component" value="Unassembled WGS sequence"/>
</dbReference>
<dbReference type="InterPro" id="IPR029063">
    <property type="entry name" value="SAM-dependent_MTases_sf"/>
</dbReference>
<dbReference type="SUPFAM" id="SSF53335">
    <property type="entry name" value="S-adenosyl-L-methionine-dependent methyltransferases"/>
    <property type="match status" value="1"/>
</dbReference>
<dbReference type="PhylomeDB" id="R7Q4T4"/>
<dbReference type="InterPro" id="IPR001737">
    <property type="entry name" value="KsgA/Erm"/>
</dbReference>
<evidence type="ECO:0000256" key="5">
    <source>
        <dbReference type="ARBA" id="ARBA00022884"/>
    </source>
</evidence>
<dbReference type="InterPro" id="IPR020596">
    <property type="entry name" value="rRNA_Ade_Mease_Trfase_CS"/>
</dbReference>
<reference evidence="11" key="1">
    <citation type="journal article" date="2013" name="Proc. Natl. Acad. Sci. U.S.A.">
        <title>Genome structure and metabolic features in the red seaweed Chondrus crispus shed light on evolution of the Archaeplastida.</title>
        <authorList>
            <person name="Collen J."/>
            <person name="Porcel B."/>
            <person name="Carre W."/>
            <person name="Ball S.G."/>
            <person name="Chaparro C."/>
            <person name="Tonon T."/>
            <person name="Barbeyron T."/>
            <person name="Michel G."/>
            <person name="Noel B."/>
            <person name="Valentin K."/>
            <person name="Elias M."/>
            <person name="Artiguenave F."/>
            <person name="Arun A."/>
            <person name="Aury J.M."/>
            <person name="Barbosa-Neto J.F."/>
            <person name="Bothwell J.H."/>
            <person name="Bouget F.Y."/>
            <person name="Brillet L."/>
            <person name="Cabello-Hurtado F."/>
            <person name="Capella-Gutierrez S."/>
            <person name="Charrier B."/>
            <person name="Cladiere L."/>
            <person name="Cock J.M."/>
            <person name="Coelho S.M."/>
            <person name="Colleoni C."/>
            <person name="Czjzek M."/>
            <person name="Da Silva C."/>
            <person name="Delage L."/>
            <person name="Denoeud F."/>
            <person name="Deschamps P."/>
            <person name="Dittami S.M."/>
            <person name="Gabaldon T."/>
            <person name="Gachon C.M."/>
            <person name="Groisillier A."/>
            <person name="Herve C."/>
            <person name="Jabbari K."/>
            <person name="Katinka M."/>
            <person name="Kloareg B."/>
            <person name="Kowalczyk N."/>
            <person name="Labadie K."/>
            <person name="Leblanc C."/>
            <person name="Lopez P.J."/>
            <person name="McLachlan D.H."/>
            <person name="Meslet-Cladiere L."/>
            <person name="Moustafa A."/>
            <person name="Nehr Z."/>
            <person name="Nyvall Collen P."/>
            <person name="Panaud O."/>
            <person name="Partensky F."/>
            <person name="Poulain J."/>
            <person name="Rensing S.A."/>
            <person name="Rousvoal S."/>
            <person name="Samson G."/>
            <person name="Symeonidi A."/>
            <person name="Weissenbach J."/>
            <person name="Zambounis A."/>
            <person name="Wincker P."/>
            <person name="Boyen C."/>
        </authorList>
    </citation>
    <scope>NUCLEOTIDE SEQUENCE [LARGE SCALE GENOMIC DNA]</scope>
    <source>
        <strain evidence="11">cv. Stackhouse</strain>
    </source>
</reference>
<dbReference type="PROSITE" id="PS51689">
    <property type="entry name" value="SAM_RNA_A_N6_MT"/>
    <property type="match status" value="1"/>
</dbReference>
<dbReference type="PROSITE" id="PS01131">
    <property type="entry name" value="RRNA_A_DIMETH"/>
    <property type="match status" value="1"/>
</dbReference>
<feature type="binding site" evidence="6">
    <location>
        <position position="130"/>
    </location>
    <ligand>
        <name>S-adenosyl-L-methionine</name>
        <dbReference type="ChEBI" id="CHEBI:59789"/>
    </ligand>
</feature>
<evidence type="ECO:0000313" key="11">
    <source>
        <dbReference type="Proteomes" id="UP000012073"/>
    </source>
</evidence>
<keyword evidence="11" id="KW-1185">Reference proteome</keyword>
<dbReference type="RefSeq" id="XP_005712807.1">
    <property type="nucleotide sequence ID" value="XM_005712750.1"/>
</dbReference>
<dbReference type="Gramene" id="CDF33004">
    <property type="protein sequence ID" value="CDF33004"/>
    <property type="gene ID" value="CHC_T00001768001"/>
</dbReference>
<dbReference type="EMBL" id="HG001629">
    <property type="protein sequence ID" value="CDF33004.1"/>
    <property type="molecule type" value="Genomic_DNA"/>
</dbReference>
<feature type="binding site" evidence="6">
    <location>
        <position position="174"/>
    </location>
    <ligand>
        <name>S-adenosyl-L-methionine</name>
        <dbReference type="ChEBI" id="CHEBI:59789"/>
    </ligand>
</feature>
<dbReference type="EC" id="2.1.1.-" evidence="7"/>
<dbReference type="Gene3D" id="3.40.50.150">
    <property type="entry name" value="Vaccinia Virus protein VP39"/>
    <property type="match status" value="1"/>
</dbReference>
<feature type="domain" description="Ribosomal RNA adenine methylase transferase N-terminal" evidence="9">
    <location>
        <begin position="88"/>
        <end position="260"/>
    </location>
</feature>
<dbReference type="OMA" id="RIEQPFK"/>
<dbReference type="OrthoDB" id="74991at2759"/>
<organism evidence="10 11">
    <name type="scientific">Chondrus crispus</name>
    <name type="common">Carrageen Irish moss</name>
    <name type="synonym">Polymorpha crispa</name>
    <dbReference type="NCBI Taxonomy" id="2769"/>
    <lineage>
        <taxon>Eukaryota</taxon>
        <taxon>Rhodophyta</taxon>
        <taxon>Florideophyceae</taxon>
        <taxon>Rhodymeniophycidae</taxon>
        <taxon>Gigartinales</taxon>
        <taxon>Gigartinaceae</taxon>
        <taxon>Chondrus</taxon>
    </lineage>
</organism>
<feature type="binding site" evidence="6">
    <location>
        <position position="77"/>
    </location>
    <ligand>
        <name>S-adenosyl-L-methionine</name>
        <dbReference type="ChEBI" id="CHEBI:59789"/>
    </ligand>
</feature>
<evidence type="ECO:0000256" key="6">
    <source>
        <dbReference type="PROSITE-ProRule" id="PRU01026"/>
    </source>
</evidence>
<dbReference type="PANTHER" id="PTHR11727:SF18">
    <property type="entry name" value="RRNA ADENINE N(6)-METHYLTRANSFERASE"/>
    <property type="match status" value="1"/>
</dbReference>
<evidence type="ECO:0000259" key="9">
    <source>
        <dbReference type="SMART" id="SM00650"/>
    </source>
</evidence>
<dbReference type="GO" id="GO:0000179">
    <property type="term" value="F:rRNA (adenine-N6,N6-)-dimethyltransferase activity"/>
    <property type="evidence" value="ECO:0007669"/>
    <property type="project" value="UniProtKB-UniRule"/>
</dbReference>
<dbReference type="InterPro" id="IPR011530">
    <property type="entry name" value="rRNA_adenine_dimethylase"/>
</dbReference>
<dbReference type="KEGG" id="ccp:CHC_T00001768001"/>
<evidence type="ECO:0000256" key="2">
    <source>
        <dbReference type="ARBA" id="ARBA00022603"/>
    </source>
</evidence>
<dbReference type="STRING" id="2769.R7Q4T4"/>
<dbReference type="Gene3D" id="1.10.8.100">
    <property type="entry name" value="Ribosomal RNA adenine dimethylase-like, domain 2"/>
    <property type="match status" value="1"/>
</dbReference>
<dbReference type="PANTHER" id="PTHR11727">
    <property type="entry name" value="DIMETHYLADENOSINE TRANSFERASE"/>
    <property type="match status" value="1"/>
</dbReference>
<accession>R7Q4T4</accession>
<evidence type="ECO:0000313" key="10">
    <source>
        <dbReference type="EMBL" id="CDF33004.1"/>
    </source>
</evidence>
<evidence type="ECO:0000256" key="1">
    <source>
        <dbReference type="ARBA" id="ARBA00022552"/>
    </source>
</evidence>
<dbReference type="GO" id="GO:0003723">
    <property type="term" value="F:RNA binding"/>
    <property type="evidence" value="ECO:0007669"/>
    <property type="project" value="UniProtKB-UniRule"/>
</dbReference>
<feature type="binding site" evidence="6">
    <location>
        <position position="109"/>
    </location>
    <ligand>
        <name>S-adenosyl-L-methionine</name>
        <dbReference type="ChEBI" id="CHEBI:59789"/>
    </ligand>
</feature>
<dbReference type="GeneID" id="17320526"/>
<dbReference type="HAMAP" id="MF_00607">
    <property type="entry name" value="16SrRNA_methyltr_A"/>
    <property type="match status" value="1"/>
</dbReference>
<feature type="region of interest" description="Disordered" evidence="8">
    <location>
        <begin position="26"/>
        <end position="58"/>
    </location>
</feature>
<dbReference type="Pfam" id="PF00398">
    <property type="entry name" value="RrnaAD"/>
    <property type="match status" value="1"/>
</dbReference>
<dbReference type="InterPro" id="IPR023165">
    <property type="entry name" value="rRNA_Ade_diMease-like_C"/>
</dbReference>
<feature type="binding site" evidence="6">
    <location>
        <position position="79"/>
    </location>
    <ligand>
        <name>S-adenosyl-L-methionine</name>
        <dbReference type="ChEBI" id="CHEBI:59789"/>
    </ligand>
</feature>